<dbReference type="GO" id="GO:0005385">
    <property type="term" value="F:zinc ion transmembrane transporter activity"/>
    <property type="evidence" value="ECO:0007669"/>
    <property type="project" value="TreeGrafter"/>
</dbReference>
<keyword evidence="4 5" id="KW-0472">Membrane</keyword>
<feature type="transmembrane region" description="Helical" evidence="5">
    <location>
        <begin position="168"/>
        <end position="189"/>
    </location>
</feature>
<dbReference type="PANTHER" id="PTHR11040:SF70">
    <property type="entry name" value="OS05G0316100 PROTEIN"/>
    <property type="match status" value="1"/>
</dbReference>
<gene>
    <name evidence="6" type="ORF">SAMN05216352_101302</name>
</gene>
<keyword evidence="3 5" id="KW-1133">Transmembrane helix</keyword>
<feature type="transmembrane region" description="Helical" evidence="5">
    <location>
        <begin position="134"/>
        <end position="159"/>
    </location>
</feature>
<keyword evidence="2 5" id="KW-0812">Transmembrane</keyword>
<dbReference type="EMBL" id="FNDU01000001">
    <property type="protein sequence ID" value="SDH44166.1"/>
    <property type="molecule type" value="Genomic_DNA"/>
</dbReference>
<sequence>MEEFILASGLSAFATGLGAIPAILLRNTTHRGKDMLLAFSAGMMMAASMFELIPKSLNLGGYEAVFIGIFLGMLILTLLEQNIPHEHIERTNNNEYFDIKMIDRKAMLIIMAITLHNIPEGLSVGVSYNSGVEGLGLLIALAIGVQNAPEGFIIAFFLIEQGVKKSHAFIIALGTGFAEWIAAFVGFWLTAVASQLVPIGLAFAAGSMLYIVYKELIPESHGDGYALSATYSFTGGLLLMVAMTWFF</sequence>
<dbReference type="Proteomes" id="UP000199017">
    <property type="component" value="Unassembled WGS sequence"/>
</dbReference>
<accession>A0A1G8CFA9</accession>
<dbReference type="OrthoDB" id="9787346at2"/>
<feature type="transmembrane region" description="Helical" evidence="5">
    <location>
        <begin position="106"/>
        <end position="128"/>
    </location>
</feature>
<dbReference type="PANTHER" id="PTHR11040">
    <property type="entry name" value="ZINC/IRON TRANSPORTER"/>
    <property type="match status" value="1"/>
</dbReference>
<comment type="subcellular location">
    <subcellularLocation>
        <location evidence="1">Membrane</location>
        <topology evidence="1">Multi-pass membrane protein</topology>
    </subcellularLocation>
</comment>
<name>A0A1G8CFA9_9BACI</name>
<feature type="transmembrane region" description="Helical" evidence="5">
    <location>
        <begin position="59"/>
        <end position="79"/>
    </location>
</feature>
<feature type="transmembrane region" description="Helical" evidence="5">
    <location>
        <begin position="225"/>
        <end position="246"/>
    </location>
</feature>
<evidence type="ECO:0000313" key="6">
    <source>
        <dbReference type="EMBL" id="SDH44166.1"/>
    </source>
</evidence>
<evidence type="ECO:0000256" key="1">
    <source>
        <dbReference type="ARBA" id="ARBA00004141"/>
    </source>
</evidence>
<dbReference type="STRING" id="930129.SAMN05216352_101302"/>
<dbReference type="Pfam" id="PF02535">
    <property type="entry name" value="Zip"/>
    <property type="match status" value="1"/>
</dbReference>
<feature type="transmembrane region" description="Helical" evidence="5">
    <location>
        <begin position="36"/>
        <end position="53"/>
    </location>
</feature>
<dbReference type="InterPro" id="IPR003689">
    <property type="entry name" value="ZIP"/>
</dbReference>
<dbReference type="AlphaFoldDB" id="A0A1G8CFA9"/>
<evidence type="ECO:0000256" key="4">
    <source>
        <dbReference type="ARBA" id="ARBA00023136"/>
    </source>
</evidence>
<keyword evidence="7" id="KW-1185">Reference proteome</keyword>
<organism evidence="6 7">
    <name type="scientific">Alteribacillus bidgolensis</name>
    <dbReference type="NCBI Taxonomy" id="930129"/>
    <lineage>
        <taxon>Bacteria</taxon>
        <taxon>Bacillati</taxon>
        <taxon>Bacillota</taxon>
        <taxon>Bacilli</taxon>
        <taxon>Bacillales</taxon>
        <taxon>Bacillaceae</taxon>
        <taxon>Alteribacillus</taxon>
    </lineage>
</organism>
<protein>
    <submittedName>
        <fullName evidence="6">Zinc transporter, ZIP family</fullName>
    </submittedName>
</protein>
<evidence type="ECO:0000256" key="3">
    <source>
        <dbReference type="ARBA" id="ARBA00022989"/>
    </source>
</evidence>
<dbReference type="RefSeq" id="WP_091579896.1">
    <property type="nucleotide sequence ID" value="NZ_FNDU01000001.1"/>
</dbReference>
<evidence type="ECO:0000256" key="2">
    <source>
        <dbReference type="ARBA" id="ARBA00022692"/>
    </source>
</evidence>
<feature type="transmembrane region" description="Helical" evidence="5">
    <location>
        <begin position="6"/>
        <end position="24"/>
    </location>
</feature>
<dbReference type="GO" id="GO:0016020">
    <property type="term" value="C:membrane"/>
    <property type="evidence" value="ECO:0007669"/>
    <property type="project" value="UniProtKB-SubCell"/>
</dbReference>
<reference evidence="6 7" key="1">
    <citation type="submission" date="2016-10" db="EMBL/GenBank/DDBJ databases">
        <authorList>
            <person name="de Groot N.N."/>
        </authorList>
    </citation>
    <scope>NUCLEOTIDE SEQUENCE [LARGE SCALE GENOMIC DNA]</scope>
    <source>
        <strain evidence="7">P4B,CCM 7963,CECT 7998,DSM 25260,IBRC-M 10614,KCTC 13821</strain>
    </source>
</reference>
<proteinExistence type="predicted"/>
<feature type="transmembrane region" description="Helical" evidence="5">
    <location>
        <begin position="195"/>
        <end position="213"/>
    </location>
</feature>
<evidence type="ECO:0000256" key="5">
    <source>
        <dbReference type="SAM" id="Phobius"/>
    </source>
</evidence>
<evidence type="ECO:0000313" key="7">
    <source>
        <dbReference type="Proteomes" id="UP000199017"/>
    </source>
</evidence>